<evidence type="ECO:0000256" key="4">
    <source>
        <dbReference type="ARBA" id="ARBA00019403"/>
    </source>
</evidence>
<evidence type="ECO:0000256" key="5">
    <source>
        <dbReference type="ARBA" id="ARBA00022485"/>
    </source>
</evidence>
<comment type="catalytic activity">
    <reaction evidence="1">
        <text>Hydrolyzes single-stranded DNA or mismatched double-stranded DNA and polynucleotides, releasing free uracil.</text>
        <dbReference type="EC" id="3.2.2.27"/>
    </reaction>
</comment>
<dbReference type="PANTHER" id="PTHR33693">
    <property type="entry name" value="TYPE-5 URACIL-DNA GLYCOSYLASE"/>
    <property type="match status" value="1"/>
</dbReference>
<protein>
    <recommendedName>
        <fullName evidence="4">Type-4 uracil-DNA glycosylase</fullName>
        <ecNumber evidence="3">3.2.2.27</ecNumber>
    </recommendedName>
</protein>
<gene>
    <name evidence="14" type="ORF">METZ01_LOCUS321114</name>
</gene>
<dbReference type="SMART" id="SM00987">
    <property type="entry name" value="UreE_C"/>
    <property type="match status" value="1"/>
</dbReference>
<evidence type="ECO:0000256" key="8">
    <source>
        <dbReference type="ARBA" id="ARBA00022801"/>
    </source>
</evidence>
<evidence type="ECO:0000256" key="9">
    <source>
        <dbReference type="ARBA" id="ARBA00023004"/>
    </source>
</evidence>
<keyword evidence="10" id="KW-0411">Iron-sulfur</keyword>
<dbReference type="InterPro" id="IPR051536">
    <property type="entry name" value="UDG_Type-4/5"/>
</dbReference>
<evidence type="ECO:0000256" key="1">
    <source>
        <dbReference type="ARBA" id="ARBA00001400"/>
    </source>
</evidence>
<keyword evidence="6" id="KW-0479">Metal-binding</keyword>
<name>A0A382P602_9ZZZZ</name>
<dbReference type="NCBIfam" id="TIGR00758">
    <property type="entry name" value="UDG_fam4"/>
    <property type="match status" value="1"/>
</dbReference>
<evidence type="ECO:0000313" key="14">
    <source>
        <dbReference type="EMBL" id="SVC68260.1"/>
    </source>
</evidence>
<evidence type="ECO:0000256" key="12">
    <source>
        <dbReference type="SAM" id="MobiDB-lite"/>
    </source>
</evidence>
<keyword evidence="5" id="KW-0004">4Fe-4S</keyword>
<dbReference type="CDD" id="cd10030">
    <property type="entry name" value="UDG-F4_TTUDGA_SPO1dp_like"/>
    <property type="match status" value="1"/>
</dbReference>
<dbReference type="PANTHER" id="PTHR33693:SF1">
    <property type="entry name" value="TYPE-4 URACIL-DNA GLYCOSYLASE"/>
    <property type="match status" value="1"/>
</dbReference>
<dbReference type="GO" id="GO:0006281">
    <property type="term" value="P:DNA repair"/>
    <property type="evidence" value="ECO:0007669"/>
    <property type="project" value="UniProtKB-KW"/>
</dbReference>
<accession>A0A382P602</accession>
<proteinExistence type="inferred from homology"/>
<dbReference type="GO" id="GO:0004844">
    <property type="term" value="F:uracil DNA N-glycosylase activity"/>
    <property type="evidence" value="ECO:0007669"/>
    <property type="project" value="UniProtKB-EC"/>
</dbReference>
<dbReference type="EMBL" id="UINC01104816">
    <property type="protein sequence ID" value="SVC68260.1"/>
    <property type="molecule type" value="Genomic_DNA"/>
</dbReference>
<dbReference type="InterPro" id="IPR005122">
    <property type="entry name" value="Uracil-DNA_glycosylase-like"/>
</dbReference>
<keyword evidence="11" id="KW-0234">DNA repair</keyword>
<dbReference type="InterPro" id="IPR036895">
    <property type="entry name" value="Uracil-DNA_glycosylase-like_sf"/>
</dbReference>
<dbReference type="SMART" id="SM00986">
    <property type="entry name" value="UDG"/>
    <property type="match status" value="1"/>
</dbReference>
<reference evidence="14" key="1">
    <citation type="submission" date="2018-05" db="EMBL/GenBank/DDBJ databases">
        <authorList>
            <person name="Lanie J.A."/>
            <person name="Ng W.-L."/>
            <person name="Kazmierczak K.M."/>
            <person name="Andrzejewski T.M."/>
            <person name="Davidsen T.M."/>
            <person name="Wayne K.J."/>
            <person name="Tettelin H."/>
            <person name="Glass J.I."/>
            <person name="Rusch D."/>
            <person name="Podicherti R."/>
            <person name="Tsui H.-C.T."/>
            <person name="Winkler M.E."/>
        </authorList>
    </citation>
    <scope>NUCLEOTIDE SEQUENCE</scope>
</reference>
<feature type="domain" description="Uracil-DNA glycosylase-like" evidence="13">
    <location>
        <begin position="65"/>
        <end position="217"/>
    </location>
</feature>
<evidence type="ECO:0000256" key="10">
    <source>
        <dbReference type="ARBA" id="ARBA00023014"/>
    </source>
</evidence>
<dbReference type="AlphaFoldDB" id="A0A382P602"/>
<keyword evidence="8" id="KW-0378">Hydrolase</keyword>
<dbReference type="Pfam" id="PF03167">
    <property type="entry name" value="UDG"/>
    <property type="match status" value="1"/>
</dbReference>
<dbReference type="Gene3D" id="3.40.470.10">
    <property type="entry name" value="Uracil-DNA glycosylase-like domain"/>
    <property type="match status" value="1"/>
</dbReference>
<dbReference type="GO" id="GO:0051539">
    <property type="term" value="F:4 iron, 4 sulfur cluster binding"/>
    <property type="evidence" value="ECO:0007669"/>
    <property type="project" value="UniProtKB-KW"/>
</dbReference>
<evidence type="ECO:0000256" key="6">
    <source>
        <dbReference type="ARBA" id="ARBA00022723"/>
    </source>
</evidence>
<dbReference type="SUPFAM" id="SSF52141">
    <property type="entry name" value="Uracil-DNA glycosylase-like"/>
    <property type="match status" value="1"/>
</dbReference>
<keyword evidence="7" id="KW-0227">DNA damage</keyword>
<evidence type="ECO:0000256" key="3">
    <source>
        <dbReference type="ARBA" id="ARBA00012030"/>
    </source>
</evidence>
<dbReference type="GO" id="GO:0046872">
    <property type="term" value="F:metal ion binding"/>
    <property type="evidence" value="ECO:0007669"/>
    <property type="project" value="UniProtKB-KW"/>
</dbReference>
<dbReference type="EC" id="3.2.2.27" evidence="3"/>
<feature type="non-terminal residue" evidence="14">
    <location>
        <position position="1"/>
    </location>
</feature>
<evidence type="ECO:0000256" key="7">
    <source>
        <dbReference type="ARBA" id="ARBA00022763"/>
    </source>
</evidence>
<feature type="region of interest" description="Disordered" evidence="12">
    <location>
        <begin position="1"/>
        <end position="21"/>
    </location>
</feature>
<evidence type="ECO:0000256" key="2">
    <source>
        <dbReference type="ARBA" id="ARBA00006521"/>
    </source>
</evidence>
<organism evidence="14">
    <name type="scientific">marine metagenome</name>
    <dbReference type="NCBI Taxonomy" id="408172"/>
    <lineage>
        <taxon>unclassified sequences</taxon>
        <taxon>metagenomes</taxon>
        <taxon>ecological metagenomes</taxon>
    </lineage>
</organism>
<sequence length="233" mass="25706">PLDQQEVSSNSDRSPLISSGSVTMVPNTEEAHLSAAASRNLDQLRLAVEAFDGCGLKRTAMNTVFADGNPHADLMLMGEAPGAEEDRKGLPFVGAAGHLLDRMLAAIDRDRTSAYISNILFWRPPGNRNPTNEEIALCLPFVQRHIALVRPRVLVLVGGIAAKTLLNRSEGITRLRGKWYKYCPDDSGVPVDATAVFHPAFLLRKGHQKRETWQDLISIRARLTDPKVFEEDK</sequence>
<comment type="similarity">
    <text evidence="2">Belongs to the uracil-DNA glycosylase (UDG) superfamily. Type 4 (UDGa) family.</text>
</comment>
<dbReference type="InterPro" id="IPR005273">
    <property type="entry name" value="Ura-DNA_glyco_family4"/>
</dbReference>
<evidence type="ECO:0000256" key="11">
    <source>
        <dbReference type="ARBA" id="ARBA00023204"/>
    </source>
</evidence>
<evidence type="ECO:0000259" key="13">
    <source>
        <dbReference type="SMART" id="SM00986"/>
    </source>
</evidence>
<keyword evidence="9" id="KW-0408">Iron</keyword>